<dbReference type="Pfam" id="PF00561">
    <property type="entry name" value="Abhydrolase_1"/>
    <property type="match status" value="1"/>
</dbReference>
<evidence type="ECO:0000259" key="1">
    <source>
        <dbReference type="Pfam" id="PF00561"/>
    </source>
</evidence>
<evidence type="ECO:0000313" key="3">
    <source>
        <dbReference type="Proteomes" id="UP001430796"/>
    </source>
</evidence>
<protein>
    <submittedName>
        <fullName evidence="2">Alpha/beta hydrolase</fullName>
    </submittedName>
</protein>
<dbReference type="EMBL" id="JAKJPO010000001">
    <property type="protein sequence ID" value="MCF7220493.1"/>
    <property type="molecule type" value="Genomic_DNA"/>
</dbReference>
<dbReference type="InterPro" id="IPR000073">
    <property type="entry name" value="AB_hydrolase_1"/>
</dbReference>
<dbReference type="GO" id="GO:0016787">
    <property type="term" value="F:hydrolase activity"/>
    <property type="evidence" value="ECO:0007669"/>
    <property type="project" value="UniProtKB-KW"/>
</dbReference>
<dbReference type="SUPFAM" id="SSF53474">
    <property type="entry name" value="alpha/beta-Hydrolases"/>
    <property type="match status" value="1"/>
</dbReference>
<feature type="domain" description="AB hydrolase-1" evidence="1">
    <location>
        <begin position="64"/>
        <end position="171"/>
    </location>
</feature>
<dbReference type="PANTHER" id="PTHR12277">
    <property type="entry name" value="ALPHA/BETA HYDROLASE DOMAIN-CONTAINING PROTEIN"/>
    <property type="match status" value="1"/>
</dbReference>
<name>A0ABS9HPD7_9GAMM</name>
<proteinExistence type="predicted"/>
<accession>A0ABS9HPD7</accession>
<evidence type="ECO:0000313" key="2">
    <source>
        <dbReference type="EMBL" id="MCF7220493.1"/>
    </source>
</evidence>
<dbReference type="RefSeq" id="WP_237052864.1">
    <property type="nucleotide sequence ID" value="NZ_JAKJPO010000001.1"/>
</dbReference>
<comment type="caution">
    <text evidence="2">The sequence shown here is derived from an EMBL/GenBank/DDBJ whole genome shotgun (WGS) entry which is preliminary data.</text>
</comment>
<reference evidence="2" key="1">
    <citation type="submission" date="2022-01" db="EMBL/GenBank/DDBJ databases">
        <title>Lysobacter chinensis sp. nov., a bacterium isolated from cow dung compost.</title>
        <authorList>
            <person name="Liu Y."/>
        </authorList>
    </citation>
    <scope>NUCLEOTIDE SEQUENCE</scope>
    <source>
        <strain evidence="2">TLK-CK17</strain>
    </source>
</reference>
<dbReference type="Proteomes" id="UP001430796">
    <property type="component" value="Unassembled WGS sequence"/>
</dbReference>
<keyword evidence="3" id="KW-1185">Reference proteome</keyword>
<reference evidence="2" key="2">
    <citation type="submission" date="2022-01" db="EMBL/GenBank/DDBJ databases">
        <authorList>
            <person name="Zhou L.Y."/>
        </authorList>
    </citation>
    <scope>NUCLEOTIDE SEQUENCE</scope>
    <source>
        <strain evidence="2">TLK-CK17</strain>
    </source>
</reference>
<sequence>MLGYAAICGFMYVTQRDLLYFPQFTRVAPEQADFELAGAPVAEPGSPQATLRGWRLNPDRRHALLYFGGNAEAVHHNRETFREWFPDHTVYLLAYRGYGASDGTPSEKALVADALALHDFVATRHETVDVVGRSLGSGVAAQLAARRPVRRLALVTPFDSLAAVARAHYPWLPVDMLMHDRFDSARHLGGYSGEVLVVQAGNDEVIPAAHTLRLIEALPRSPQVVTLDDARHNGFDARPEYRHALRGFVAPPGGHDSTR</sequence>
<gene>
    <name evidence="2" type="ORF">L3V18_01620</name>
</gene>
<organism evidence="2 3">
    <name type="scientific">Marilutibacter chinensis</name>
    <dbReference type="NCBI Taxonomy" id="2912247"/>
    <lineage>
        <taxon>Bacteria</taxon>
        <taxon>Pseudomonadati</taxon>
        <taxon>Pseudomonadota</taxon>
        <taxon>Gammaproteobacteria</taxon>
        <taxon>Lysobacterales</taxon>
        <taxon>Lysobacteraceae</taxon>
        <taxon>Marilutibacter</taxon>
    </lineage>
</organism>
<dbReference type="Gene3D" id="3.40.50.1820">
    <property type="entry name" value="alpha/beta hydrolase"/>
    <property type="match status" value="1"/>
</dbReference>
<keyword evidence="2" id="KW-0378">Hydrolase</keyword>
<dbReference type="InterPro" id="IPR029058">
    <property type="entry name" value="AB_hydrolase_fold"/>
</dbReference>